<evidence type="ECO:0000256" key="1">
    <source>
        <dbReference type="SAM" id="MobiDB-lite"/>
    </source>
</evidence>
<reference evidence="4 5" key="1">
    <citation type="submission" date="2018-08" db="EMBL/GenBank/DDBJ databases">
        <title>Actinomadura jelena sp. nov., a novel Actinomycete isolated from soil in Chad.</title>
        <authorList>
            <person name="Shi L."/>
        </authorList>
    </citation>
    <scope>NUCLEOTIDE SEQUENCE [LARGE SCALE GENOMIC DNA]</scope>
    <source>
        <strain evidence="4 5">NEAU-G17</strain>
    </source>
</reference>
<accession>A0A372JCZ3</accession>
<organism evidence="4 5">
    <name type="scientific">Actinomadura logoneensis</name>
    <dbReference type="NCBI Taxonomy" id="2293572"/>
    <lineage>
        <taxon>Bacteria</taxon>
        <taxon>Bacillati</taxon>
        <taxon>Actinomycetota</taxon>
        <taxon>Actinomycetes</taxon>
        <taxon>Streptosporangiales</taxon>
        <taxon>Thermomonosporaceae</taxon>
        <taxon>Actinomadura</taxon>
    </lineage>
</organism>
<name>A0A372JCZ3_9ACTN</name>
<dbReference type="Pfam" id="PF08044">
    <property type="entry name" value="DUF1707"/>
    <property type="match status" value="1"/>
</dbReference>
<evidence type="ECO:0000313" key="5">
    <source>
        <dbReference type="Proteomes" id="UP000261811"/>
    </source>
</evidence>
<feature type="compositionally biased region" description="Basic and acidic residues" evidence="1">
    <location>
        <begin position="108"/>
        <end position="118"/>
    </location>
</feature>
<feature type="transmembrane region" description="Helical" evidence="2">
    <location>
        <begin position="153"/>
        <end position="171"/>
    </location>
</feature>
<dbReference type="OrthoDB" id="3534574at2"/>
<evidence type="ECO:0000256" key="2">
    <source>
        <dbReference type="SAM" id="Phobius"/>
    </source>
</evidence>
<dbReference type="EMBL" id="QURH01000933">
    <property type="protein sequence ID" value="RFU37704.1"/>
    <property type="molecule type" value="Genomic_DNA"/>
</dbReference>
<evidence type="ECO:0000313" key="4">
    <source>
        <dbReference type="EMBL" id="RFU37704.1"/>
    </source>
</evidence>
<keyword evidence="2" id="KW-0472">Membrane</keyword>
<feature type="compositionally biased region" description="Basic residues" evidence="1">
    <location>
        <begin position="96"/>
        <end position="107"/>
    </location>
</feature>
<keyword evidence="5" id="KW-1185">Reference proteome</keyword>
<keyword evidence="2" id="KW-0812">Transmembrane</keyword>
<dbReference type="AlphaFoldDB" id="A0A372JCZ3"/>
<evidence type="ECO:0000259" key="3">
    <source>
        <dbReference type="Pfam" id="PF08044"/>
    </source>
</evidence>
<feature type="compositionally biased region" description="Pro residues" evidence="1">
    <location>
        <begin position="63"/>
        <end position="75"/>
    </location>
</feature>
<comment type="caution">
    <text evidence="4">The sequence shown here is derived from an EMBL/GenBank/DDBJ whole genome shotgun (WGS) entry which is preliminary data.</text>
</comment>
<feature type="transmembrane region" description="Helical" evidence="2">
    <location>
        <begin position="177"/>
        <end position="195"/>
    </location>
</feature>
<proteinExistence type="predicted"/>
<gene>
    <name evidence="4" type="ORF">DZF91_31505</name>
</gene>
<dbReference type="PANTHER" id="PTHR40763:SF4">
    <property type="entry name" value="DUF1707 DOMAIN-CONTAINING PROTEIN"/>
    <property type="match status" value="1"/>
</dbReference>
<feature type="domain" description="DUF1707" evidence="3">
    <location>
        <begin position="7"/>
        <end position="59"/>
    </location>
</feature>
<feature type="compositionally biased region" description="Basic residues" evidence="1">
    <location>
        <begin position="76"/>
        <end position="89"/>
    </location>
</feature>
<dbReference type="InterPro" id="IPR012551">
    <property type="entry name" value="DUF1707_SHOCT-like"/>
</dbReference>
<dbReference type="PANTHER" id="PTHR40763">
    <property type="entry name" value="MEMBRANE PROTEIN-RELATED"/>
    <property type="match status" value="1"/>
</dbReference>
<feature type="region of interest" description="Disordered" evidence="1">
    <location>
        <begin position="63"/>
        <end position="118"/>
    </location>
</feature>
<sequence>MNPGDALRVGDAERDAVALALHEHFAAGRLDRAELDDRLGAALAARTLGDLRAVVRDLPEPNGLPAPAWEPVPPRHAPRAFGRGRHGHHWHGDHGHGHRGSARHASAHSHEHANEHELTSAWGHPAAWPHAGHAAMGAGAGHPAWRGHHRRRALFPMLAVLFAVVALGSSVGTAFLTVFHVVAILWIVRALALLVRTRRRRRALR</sequence>
<keyword evidence="2" id="KW-1133">Transmembrane helix</keyword>
<protein>
    <submittedName>
        <fullName evidence="4">DUF1707 domain-containing protein</fullName>
    </submittedName>
</protein>
<dbReference type="Proteomes" id="UP000261811">
    <property type="component" value="Unassembled WGS sequence"/>
</dbReference>